<dbReference type="Gene3D" id="3.30.565.60">
    <property type="match status" value="1"/>
</dbReference>
<dbReference type="EMBL" id="QRQN01000053">
    <property type="protein sequence ID" value="RHN02055.1"/>
    <property type="molecule type" value="Genomic_DNA"/>
</dbReference>
<dbReference type="InterPro" id="IPR000485">
    <property type="entry name" value="AsnC-type_HTH_dom"/>
</dbReference>
<comment type="caution">
    <text evidence="2">The sequence shown here is derived from an EMBL/GenBank/DDBJ whole genome shotgun (WGS) entry which is preliminary data.</text>
</comment>
<reference evidence="2 3" key="1">
    <citation type="submission" date="2018-08" db="EMBL/GenBank/DDBJ databases">
        <title>A genome reference for cultivated species of the human gut microbiota.</title>
        <authorList>
            <person name="Zou Y."/>
            <person name="Xue W."/>
            <person name="Luo G."/>
        </authorList>
    </citation>
    <scope>NUCLEOTIDE SEQUENCE [LARGE SCALE GENOMIC DNA]</scope>
    <source>
        <strain evidence="2 3">AF31-21AC</strain>
    </source>
</reference>
<name>A0A415TL63_9FIRM</name>
<dbReference type="PROSITE" id="PS50943">
    <property type="entry name" value="HTH_CROC1"/>
    <property type="match status" value="1"/>
</dbReference>
<dbReference type="InterPro" id="IPR007421">
    <property type="entry name" value="Schlafen_AlbA_2_dom"/>
</dbReference>
<dbReference type="PANTHER" id="PTHR30595">
    <property type="entry name" value="GLPR-RELATED TRANSCRIPTIONAL REPRESSOR"/>
    <property type="match status" value="1"/>
</dbReference>
<dbReference type="RefSeq" id="WP_118489519.1">
    <property type="nucleotide sequence ID" value="NZ_JADNLD010000079.1"/>
</dbReference>
<dbReference type="Pfam" id="PF04326">
    <property type="entry name" value="SLFN_AlbA_2"/>
    <property type="match status" value="1"/>
</dbReference>
<evidence type="ECO:0000313" key="2">
    <source>
        <dbReference type="EMBL" id="RHN02055.1"/>
    </source>
</evidence>
<gene>
    <name evidence="2" type="ORF">DWZ31_19525</name>
</gene>
<evidence type="ECO:0000313" key="3">
    <source>
        <dbReference type="Proteomes" id="UP000283586"/>
    </source>
</evidence>
<dbReference type="AlphaFoldDB" id="A0A415TL63"/>
<dbReference type="PANTHER" id="PTHR30595:SF6">
    <property type="entry name" value="SCHLAFEN ALBA-2 DOMAIN-CONTAINING PROTEIN"/>
    <property type="match status" value="1"/>
</dbReference>
<dbReference type="Pfam" id="PF13412">
    <property type="entry name" value="HTH_24"/>
    <property type="match status" value="1"/>
</dbReference>
<protein>
    <submittedName>
        <fullName evidence="2">Winged helix-turn-helix transcriptional regulator</fullName>
    </submittedName>
</protein>
<dbReference type="GO" id="GO:0043565">
    <property type="term" value="F:sequence-specific DNA binding"/>
    <property type="evidence" value="ECO:0007669"/>
    <property type="project" value="InterPro"/>
</dbReference>
<dbReference type="InterPro" id="IPR038461">
    <property type="entry name" value="Schlafen_AlbA_2_dom_sf"/>
</dbReference>
<dbReference type="Pfam" id="PF13749">
    <property type="entry name" value="HATPase_c_4"/>
    <property type="match status" value="1"/>
</dbReference>
<dbReference type="SUPFAM" id="SSF46785">
    <property type="entry name" value="Winged helix' DNA-binding domain"/>
    <property type="match status" value="1"/>
</dbReference>
<proteinExistence type="predicted"/>
<dbReference type="InterPro" id="IPR001387">
    <property type="entry name" value="Cro/C1-type_HTH"/>
</dbReference>
<evidence type="ECO:0000259" key="1">
    <source>
        <dbReference type="PROSITE" id="PS50943"/>
    </source>
</evidence>
<dbReference type="InterPro" id="IPR038475">
    <property type="entry name" value="RecG_C_sf"/>
</dbReference>
<organism evidence="2 3">
    <name type="scientific">Roseburia intestinalis</name>
    <dbReference type="NCBI Taxonomy" id="166486"/>
    <lineage>
        <taxon>Bacteria</taxon>
        <taxon>Bacillati</taxon>
        <taxon>Bacillota</taxon>
        <taxon>Clostridia</taxon>
        <taxon>Lachnospirales</taxon>
        <taxon>Lachnospiraceae</taxon>
        <taxon>Roseburia</taxon>
    </lineage>
</organism>
<accession>A0A415TL63</accession>
<dbReference type="Proteomes" id="UP000283586">
    <property type="component" value="Unassembled WGS sequence"/>
</dbReference>
<sequence>MKLEQLIGEATEYDKKVMLEVKKPKSWLKSVSAFANGVGGVLIFGIADNDSVVGIDDVKKAMEVISEQIKVKMDPTPEVLLKAHLVDGKEIVTLEVYRGEETPYYYVGEGNYTAYVRIGNESVMATATDLKRLVLRGKNRTYDSLVTDYSFDDYSFSKLKAAYYKKTKKSMEMKDFESFGIVDKNGILTNAGALLADESPIYCSRLFCTRWNGIDKASGVIEALDDEEYTGSLILLLEEGMNFARRNSKKMWKKESDRRVEYPEYPERSIFEGLVNGLVHRDYLDMGSEVHIDIFDDRLEIYSPGGMYDGTLIQDRDIDNVPSKRRNPVVADIFSRLDYMERRGSGFKKIMQAYEVEPNYTEDKKPAFYSNATEFRVILKNLNFTDEVLNEKNEVLDEVLNEVLDSGRTEMEIKVIKAILSSPRIKQKELAEQVGISVSTIQRTIKKLVKEGKIVRVNGKRDGYWKVL</sequence>
<dbReference type="InterPro" id="IPR036390">
    <property type="entry name" value="WH_DNA-bd_sf"/>
</dbReference>
<dbReference type="PRINTS" id="PR00033">
    <property type="entry name" value="HTHASNC"/>
</dbReference>
<dbReference type="InterPro" id="IPR036388">
    <property type="entry name" value="WH-like_DNA-bd_sf"/>
</dbReference>
<dbReference type="Gene3D" id="1.10.10.10">
    <property type="entry name" value="Winged helix-like DNA-binding domain superfamily/Winged helix DNA-binding domain"/>
    <property type="match status" value="1"/>
</dbReference>
<dbReference type="Gene3D" id="3.30.950.30">
    <property type="entry name" value="Schlafen, AAA domain"/>
    <property type="match status" value="1"/>
</dbReference>
<feature type="domain" description="HTH cro/C1-type" evidence="1">
    <location>
        <begin position="416"/>
        <end position="443"/>
    </location>
</feature>